<dbReference type="EMBL" id="CAEKKB010000007">
    <property type="protein sequence ID" value="CAB4316728.1"/>
    <property type="molecule type" value="Genomic_DNA"/>
</dbReference>
<protein>
    <submittedName>
        <fullName evidence="1">Uncharacterized protein</fullName>
    </submittedName>
</protein>
<dbReference type="Proteomes" id="UP000507245">
    <property type="component" value="Unassembled WGS sequence"/>
</dbReference>
<name>A0A6J5VBG8_PRUAR</name>
<reference evidence="4" key="1">
    <citation type="journal article" date="2020" name="Genome Biol.">
        <title>Gamete binning: chromosome-level and haplotype-resolved genome assembly enabled by high-throughput single-cell sequencing of gamete genomes.</title>
        <authorList>
            <person name="Campoy J.A."/>
            <person name="Sun H."/>
            <person name="Goel M."/>
            <person name="Jiao W.-B."/>
            <person name="Folz-Donahue K."/>
            <person name="Wang N."/>
            <person name="Rubio M."/>
            <person name="Liu C."/>
            <person name="Kukat C."/>
            <person name="Ruiz D."/>
            <person name="Huettel B."/>
            <person name="Schneeberger K."/>
        </authorList>
    </citation>
    <scope>NUCLEOTIDE SEQUENCE [LARGE SCALE GENOMIC DNA]</scope>
    <source>
        <strain evidence="4">cv. Rojo Pasion</strain>
    </source>
</reference>
<evidence type="ECO:0000313" key="2">
    <source>
        <dbReference type="EMBL" id="CAB4316728.1"/>
    </source>
</evidence>
<organism evidence="1 3">
    <name type="scientific">Prunus armeniaca</name>
    <name type="common">Apricot</name>
    <name type="synonym">Armeniaca vulgaris</name>
    <dbReference type="NCBI Taxonomy" id="36596"/>
    <lineage>
        <taxon>Eukaryota</taxon>
        <taxon>Viridiplantae</taxon>
        <taxon>Streptophyta</taxon>
        <taxon>Embryophyta</taxon>
        <taxon>Tracheophyta</taxon>
        <taxon>Spermatophyta</taxon>
        <taxon>Magnoliopsida</taxon>
        <taxon>eudicotyledons</taxon>
        <taxon>Gunneridae</taxon>
        <taxon>Pentapetalae</taxon>
        <taxon>rosids</taxon>
        <taxon>fabids</taxon>
        <taxon>Rosales</taxon>
        <taxon>Rosaceae</taxon>
        <taxon>Amygdaloideae</taxon>
        <taxon>Amygdaleae</taxon>
        <taxon>Prunus</taxon>
    </lineage>
</organism>
<evidence type="ECO:0000313" key="1">
    <source>
        <dbReference type="EMBL" id="CAB4286346.1"/>
    </source>
</evidence>
<keyword evidence="4" id="KW-1185">Reference proteome</keyword>
<gene>
    <name evidence="1" type="ORF">CURHAP_LOCUS43482</name>
    <name evidence="2" type="ORF">ORAREDHAP_LOCUS42887</name>
</gene>
<dbReference type="Proteomes" id="UP000507222">
    <property type="component" value="Unassembled WGS sequence"/>
</dbReference>
<dbReference type="EMBL" id="CAEKDK010000007">
    <property type="protein sequence ID" value="CAB4286346.1"/>
    <property type="molecule type" value="Genomic_DNA"/>
</dbReference>
<evidence type="ECO:0000313" key="3">
    <source>
        <dbReference type="Proteomes" id="UP000507222"/>
    </source>
</evidence>
<proteinExistence type="predicted"/>
<reference evidence="1 3" key="2">
    <citation type="submission" date="2020-05" db="EMBL/GenBank/DDBJ databases">
        <authorList>
            <person name="Campoy J."/>
            <person name="Schneeberger K."/>
            <person name="Spophaly S."/>
        </authorList>
    </citation>
    <scope>NUCLEOTIDE SEQUENCE [LARGE SCALE GENOMIC DNA]</scope>
    <source>
        <strain evidence="1">PruArmRojPasFocal</strain>
    </source>
</reference>
<accession>A0A6J5VBG8</accession>
<evidence type="ECO:0000313" key="4">
    <source>
        <dbReference type="Proteomes" id="UP000507245"/>
    </source>
</evidence>
<dbReference type="AlphaFoldDB" id="A0A6J5VBG8"/>
<sequence length="126" mass="14074">MPKAPEKFIQIACGHAAENIVSSTKPENRADWGVNSKTTSFFVENVFFLLDSTLSSLSQLATSVSDKPPLPQPTRYTGLDVICLNEELGYVLVYGKGDFIMGIPSLRIYRVHLHAFCKIWDIQIIL</sequence>